<dbReference type="Gene3D" id="3.30.70.270">
    <property type="match status" value="1"/>
</dbReference>
<organism evidence="5 6">
    <name type="scientific">Aerosakkonema funiforme FACHB-1375</name>
    <dbReference type="NCBI Taxonomy" id="2949571"/>
    <lineage>
        <taxon>Bacteria</taxon>
        <taxon>Bacillati</taxon>
        <taxon>Cyanobacteriota</taxon>
        <taxon>Cyanophyceae</taxon>
        <taxon>Oscillatoriophycideae</taxon>
        <taxon>Aerosakkonematales</taxon>
        <taxon>Aerosakkonemataceae</taxon>
        <taxon>Aerosakkonema</taxon>
    </lineage>
</organism>
<dbReference type="InterPro" id="IPR000160">
    <property type="entry name" value="GGDEF_dom"/>
</dbReference>
<sequence>MSKNLNALPKSKILVVDDTPDNLRLLSSMLKNRGYSVRKALSGQVAISACQKILPDIILLDVNMPDMNGYEVCAALKANEKTCDIPVIFISVLDDVLDKVKAFDVGGADYITKPFHIEEVVARVENQLTVQKLQKQLKQQNTLLLEEIERRRSAESALQEANEKLHRLACSDSLTGLANRRHFDEYLQREWHRSARDKTPLSLILCDIDFFKSYNDNYGHLAGDFCLKEVAKAISNAVKRPTDLVARYGGEEFVSILPHTDIYGAISLAKNIQLEVEKLKIIHCFSSVSNYITLSMGICSLVGNYQESPETLIAKTDRSLYQAKQQGRDRYCTYTTDFFMADTEGSPTKEPSEVYQSYYIFEDLK</sequence>
<dbReference type="PROSITE" id="PS50110">
    <property type="entry name" value="RESPONSE_REGULATORY"/>
    <property type="match status" value="1"/>
</dbReference>
<feature type="domain" description="GGDEF" evidence="4">
    <location>
        <begin position="199"/>
        <end position="336"/>
    </location>
</feature>
<dbReference type="SUPFAM" id="SSF52172">
    <property type="entry name" value="CheY-like"/>
    <property type="match status" value="1"/>
</dbReference>
<dbReference type="GO" id="GO:0043709">
    <property type="term" value="P:cell adhesion involved in single-species biofilm formation"/>
    <property type="evidence" value="ECO:0007669"/>
    <property type="project" value="TreeGrafter"/>
</dbReference>
<feature type="modified residue" description="4-aspartylphosphate" evidence="1">
    <location>
        <position position="61"/>
    </location>
</feature>
<dbReference type="SUPFAM" id="SSF55073">
    <property type="entry name" value="Nucleotide cyclase"/>
    <property type="match status" value="1"/>
</dbReference>
<dbReference type="GO" id="GO:0005886">
    <property type="term" value="C:plasma membrane"/>
    <property type="evidence" value="ECO:0007669"/>
    <property type="project" value="TreeGrafter"/>
</dbReference>
<feature type="coiled-coil region" evidence="2">
    <location>
        <begin position="130"/>
        <end position="171"/>
    </location>
</feature>
<dbReference type="InterPro" id="IPR011006">
    <property type="entry name" value="CheY-like_superfamily"/>
</dbReference>
<dbReference type="EMBL" id="JACJPW010000014">
    <property type="protein sequence ID" value="MBD2180930.1"/>
    <property type="molecule type" value="Genomic_DNA"/>
</dbReference>
<dbReference type="PROSITE" id="PS50887">
    <property type="entry name" value="GGDEF"/>
    <property type="match status" value="1"/>
</dbReference>
<dbReference type="SMART" id="SM00448">
    <property type="entry name" value="REC"/>
    <property type="match status" value="1"/>
</dbReference>
<dbReference type="Pfam" id="PF00990">
    <property type="entry name" value="GGDEF"/>
    <property type="match status" value="1"/>
</dbReference>
<dbReference type="PANTHER" id="PTHR45138">
    <property type="entry name" value="REGULATORY COMPONENTS OF SENSORY TRANSDUCTION SYSTEM"/>
    <property type="match status" value="1"/>
</dbReference>
<dbReference type="NCBIfam" id="TIGR00254">
    <property type="entry name" value="GGDEF"/>
    <property type="match status" value="1"/>
</dbReference>
<dbReference type="SMART" id="SM00267">
    <property type="entry name" value="GGDEF"/>
    <property type="match status" value="1"/>
</dbReference>
<keyword evidence="2" id="KW-0175">Coiled coil</keyword>
<name>A0A926VCA4_9CYAN</name>
<dbReference type="Pfam" id="PF00072">
    <property type="entry name" value="Response_reg"/>
    <property type="match status" value="1"/>
</dbReference>
<dbReference type="InterPro" id="IPR029787">
    <property type="entry name" value="Nucleotide_cyclase"/>
</dbReference>
<dbReference type="Gene3D" id="3.40.50.2300">
    <property type="match status" value="1"/>
</dbReference>
<comment type="caution">
    <text evidence="5">The sequence shown here is derived from an EMBL/GenBank/DDBJ whole genome shotgun (WGS) entry which is preliminary data.</text>
</comment>
<evidence type="ECO:0000259" key="4">
    <source>
        <dbReference type="PROSITE" id="PS50887"/>
    </source>
</evidence>
<dbReference type="PANTHER" id="PTHR45138:SF9">
    <property type="entry name" value="DIGUANYLATE CYCLASE DGCM-RELATED"/>
    <property type="match status" value="1"/>
</dbReference>
<accession>A0A926VCA4</accession>
<reference evidence="5" key="2">
    <citation type="submission" date="2020-08" db="EMBL/GenBank/DDBJ databases">
        <authorList>
            <person name="Chen M."/>
            <person name="Teng W."/>
            <person name="Zhao L."/>
            <person name="Hu C."/>
            <person name="Zhou Y."/>
            <person name="Han B."/>
            <person name="Song L."/>
            <person name="Shu W."/>
        </authorList>
    </citation>
    <scope>NUCLEOTIDE SEQUENCE</scope>
    <source>
        <strain evidence="5">FACHB-1375</strain>
    </source>
</reference>
<keyword evidence="1" id="KW-0597">Phosphoprotein</keyword>
<dbReference type="CDD" id="cd01949">
    <property type="entry name" value="GGDEF"/>
    <property type="match status" value="1"/>
</dbReference>
<dbReference type="GO" id="GO:0000160">
    <property type="term" value="P:phosphorelay signal transduction system"/>
    <property type="evidence" value="ECO:0007669"/>
    <property type="project" value="InterPro"/>
</dbReference>
<dbReference type="InterPro" id="IPR043128">
    <property type="entry name" value="Rev_trsase/Diguanyl_cyclase"/>
</dbReference>
<protein>
    <submittedName>
        <fullName evidence="5">PleD family two-component system response regulator</fullName>
    </submittedName>
</protein>
<evidence type="ECO:0000259" key="3">
    <source>
        <dbReference type="PROSITE" id="PS50110"/>
    </source>
</evidence>
<dbReference type="GO" id="GO:1902201">
    <property type="term" value="P:negative regulation of bacterial-type flagellum-dependent cell motility"/>
    <property type="evidence" value="ECO:0007669"/>
    <property type="project" value="TreeGrafter"/>
</dbReference>
<evidence type="ECO:0000313" key="5">
    <source>
        <dbReference type="EMBL" id="MBD2180930.1"/>
    </source>
</evidence>
<dbReference type="Proteomes" id="UP000641646">
    <property type="component" value="Unassembled WGS sequence"/>
</dbReference>
<dbReference type="InterPro" id="IPR050469">
    <property type="entry name" value="Diguanylate_Cyclase"/>
</dbReference>
<evidence type="ECO:0000256" key="2">
    <source>
        <dbReference type="SAM" id="Coils"/>
    </source>
</evidence>
<feature type="domain" description="Response regulatory" evidence="3">
    <location>
        <begin position="12"/>
        <end position="128"/>
    </location>
</feature>
<reference evidence="5" key="1">
    <citation type="journal article" date="2015" name="ISME J.">
        <title>Draft Genome Sequence of Streptomyces incarnatus NRRL8089, which Produces the Nucleoside Antibiotic Sinefungin.</title>
        <authorList>
            <person name="Oshima K."/>
            <person name="Hattori M."/>
            <person name="Shimizu H."/>
            <person name="Fukuda K."/>
            <person name="Nemoto M."/>
            <person name="Inagaki K."/>
            <person name="Tamura T."/>
        </authorList>
    </citation>
    <scope>NUCLEOTIDE SEQUENCE</scope>
    <source>
        <strain evidence="5">FACHB-1375</strain>
    </source>
</reference>
<dbReference type="FunFam" id="3.30.70.270:FF:000001">
    <property type="entry name" value="Diguanylate cyclase domain protein"/>
    <property type="match status" value="1"/>
</dbReference>
<proteinExistence type="predicted"/>
<dbReference type="GO" id="GO:0052621">
    <property type="term" value="F:diguanylate cyclase activity"/>
    <property type="evidence" value="ECO:0007669"/>
    <property type="project" value="TreeGrafter"/>
</dbReference>
<dbReference type="RefSeq" id="WP_190463650.1">
    <property type="nucleotide sequence ID" value="NZ_JACJPW010000014.1"/>
</dbReference>
<dbReference type="InterPro" id="IPR001789">
    <property type="entry name" value="Sig_transdc_resp-reg_receiver"/>
</dbReference>
<evidence type="ECO:0000313" key="6">
    <source>
        <dbReference type="Proteomes" id="UP000641646"/>
    </source>
</evidence>
<keyword evidence="6" id="KW-1185">Reference proteome</keyword>
<dbReference type="CDD" id="cd19920">
    <property type="entry name" value="REC_PA4781-like"/>
    <property type="match status" value="1"/>
</dbReference>
<dbReference type="AlphaFoldDB" id="A0A926VCA4"/>
<evidence type="ECO:0000256" key="1">
    <source>
        <dbReference type="PROSITE-ProRule" id="PRU00169"/>
    </source>
</evidence>
<gene>
    <name evidence="5" type="ORF">H6G03_07420</name>
</gene>